<comment type="caution">
    <text evidence="1">The sequence shown here is derived from an EMBL/GenBank/DDBJ whole genome shotgun (WGS) entry which is preliminary data.</text>
</comment>
<accession>A0AAJ4ZKW9</accession>
<organism evidence="1 2">
    <name type="scientific">Ralstonia mannitolilytica</name>
    <dbReference type="NCBI Taxonomy" id="105219"/>
    <lineage>
        <taxon>Bacteria</taxon>
        <taxon>Pseudomonadati</taxon>
        <taxon>Pseudomonadota</taxon>
        <taxon>Betaproteobacteria</taxon>
        <taxon>Burkholderiales</taxon>
        <taxon>Burkholderiaceae</taxon>
        <taxon>Ralstonia</taxon>
    </lineage>
</organism>
<dbReference type="RefSeq" id="WP_181817398.1">
    <property type="nucleotide sequence ID" value="NZ_BAAAEC010000004.1"/>
</dbReference>
<proteinExistence type="predicted"/>
<dbReference type="Proteomes" id="UP000255008">
    <property type="component" value="Unassembled WGS sequence"/>
</dbReference>
<protein>
    <submittedName>
        <fullName evidence="1">Uncharacterized protein</fullName>
    </submittedName>
</protein>
<dbReference type="EMBL" id="UGVE01000001">
    <property type="protein sequence ID" value="SUD97471.1"/>
    <property type="molecule type" value="Genomic_DNA"/>
</dbReference>
<reference evidence="1 2" key="1">
    <citation type="submission" date="2018-06" db="EMBL/GenBank/DDBJ databases">
        <authorList>
            <consortium name="Pathogen Informatics"/>
            <person name="Doyle S."/>
        </authorList>
    </citation>
    <scope>NUCLEOTIDE SEQUENCE [LARGE SCALE GENOMIC DNA]</scope>
    <source>
        <strain evidence="1 2">NCTC10894</strain>
    </source>
</reference>
<dbReference type="AlphaFoldDB" id="A0AAJ4ZKW9"/>
<evidence type="ECO:0000313" key="1">
    <source>
        <dbReference type="EMBL" id="SUD97471.1"/>
    </source>
</evidence>
<evidence type="ECO:0000313" key="2">
    <source>
        <dbReference type="Proteomes" id="UP000255008"/>
    </source>
</evidence>
<sequence length="51" mass="5933">MSTTRSQKPATRNVERAHDLMREHFQHIEQSLDLHATPTSALDLESIFKRT</sequence>
<gene>
    <name evidence="1" type="ORF">NCTC10894_01826</name>
</gene>
<name>A0AAJ4ZKW9_9RALS</name>